<feature type="compositionally biased region" description="Basic and acidic residues" evidence="1">
    <location>
        <begin position="228"/>
        <end position="238"/>
    </location>
</feature>
<name>A0A3M2M4E7_9ACTN</name>
<dbReference type="RefSeq" id="WP_122194918.1">
    <property type="nucleotide sequence ID" value="NZ_JBHSKC010000035.1"/>
</dbReference>
<evidence type="ECO:0000313" key="2">
    <source>
        <dbReference type="EMBL" id="RMI43920.1"/>
    </source>
</evidence>
<proteinExistence type="predicted"/>
<comment type="caution">
    <text evidence="2">The sequence shown here is derived from an EMBL/GenBank/DDBJ whole genome shotgun (WGS) entry which is preliminary data.</text>
</comment>
<evidence type="ECO:0000256" key="1">
    <source>
        <dbReference type="SAM" id="MobiDB-lite"/>
    </source>
</evidence>
<feature type="region of interest" description="Disordered" evidence="1">
    <location>
        <begin position="220"/>
        <end position="257"/>
    </location>
</feature>
<keyword evidence="3" id="KW-1185">Reference proteome</keyword>
<reference evidence="2 3" key="1">
    <citation type="submission" date="2018-10" db="EMBL/GenBank/DDBJ databases">
        <title>Isolation from soil.</title>
        <authorList>
            <person name="Hu J."/>
        </authorList>
    </citation>
    <scope>NUCLEOTIDE SEQUENCE [LARGE SCALE GENOMIC DNA]</scope>
    <source>
        <strain evidence="2 3">NEAU-Ht49</strain>
    </source>
</reference>
<protein>
    <submittedName>
        <fullName evidence="2">Uncharacterized protein</fullName>
    </submittedName>
</protein>
<dbReference type="OrthoDB" id="3468152at2"/>
<sequence>MSASPDTAPSSSDHAVQRIATVTDALRTYEHGVFGDGPSAVPGEPAYVQTLMSSLICDLEHFASANGVDFMAAAVAGHETYADEIAAARRYAVGDAVQLRHSPHRRGIISGTDDAHADHPSYLVKVPGLPYVHHEHAVALEPIGPFPPVKGMFRVAVTVDQAEAELIDAWAHLHLGSAAPAWTQTYDRALKALTAWSGCTSHELLTNLRPQIDKRIQQLRAATPQPEHPARLASHDRTATSAAPMTSTPRTPRRDNT</sequence>
<evidence type="ECO:0000313" key="3">
    <source>
        <dbReference type="Proteomes" id="UP000282674"/>
    </source>
</evidence>
<accession>A0A3M2M4E7</accession>
<gene>
    <name evidence="2" type="ORF">EBO15_14550</name>
</gene>
<dbReference type="EMBL" id="RFFG01000022">
    <property type="protein sequence ID" value="RMI43920.1"/>
    <property type="molecule type" value="Genomic_DNA"/>
</dbReference>
<organism evidence="2 3">
    <name type="scientific">Actinomadura harenae</name>
    <dbReference type="NCBI Taxonomy" id="2483351"/>
    <lineage>
        <taxon>Bacteria</taxon>
        <taxon>Bacillati</taxon>
        <taxon>Actinomycetota</taxon>
        <taxon>Actinomycetes</taxon>
        <taxon>Streptosporangiales</taxon>
        <taxon>Thermomonosporaceae</taxon>
        <taxon>Actinomadura</taxon>
    </lineage>
</organism>
<dbReference type="AlphaFoldDB" id="A0A3M2M4E7"/>
<feature type="compositionally biased region" description="Low complexity" evidence="1">
    <location>
        <begin position="239"/>
        <end position="250"/>
    </location>
</feature>
<dbReference type="Proteomes" id="UP000282674">
    <property type="component" value="Unassembled WGS sequence"/>
</dbReference>